<dbReference type="Pfam" id="PF00532">
    <property type="entry name" value="Peripla_BP_1"/>
    <property type="match status" value="1"/>
</dbReference>
<evidence type="ECO:0000256" key="1">
    <source>
        <dbReference type="ARBA" id="ARBA00022491"/>
    </source>
</evidence>
<feature type="domain" description="HTH lacI-type" evidence="5">
    <location>
        <begin position="2"/>
        <end position="56"/>
    </location>
</feature>
<dbReference type="PROSITE" id="PS50932">
    <property type="entry name" value="HTH_LACI_2"/>
    <property type="match status" value="1"/>
</dbReference>
<keyword evidence="2" id="KW-0805">Transcription regulation</keyword>
<keyword evidence="4" id="KW-0804">Transcription</keyword>
<evidence type="ECO:0000256" key="2">
    <source>
        <dbReference type="ARBA" id="ARBA00023015"/>
    </source>
</evidence>
<dbReference type="InterPro" id="IPR028082">
    <property type="entry name" value="Peripla_BP_I"/>
</dbReference>
<comment type="caution">
    <text evidence="6">The sequence shown here is derived from an EMBL/GenBank/DDBJ whole genome shotgun (WGS) entry which is preliminary data.</text>
</comment>
<dbReference type="CDD" id="cd06291">
    <property type="entry name" value="PBP1_Qymf-like"/>
    <property type="match status" value="1"/>
</dbReference>
<dbReference type="InterPro" id="IPR001761">
    <property type="entry name" value="Peripla_BP/Lac1_sug-bd_dom"/>
</dbReference>
<organism evidence="6 7">
    <name type="scientific">Oceanobacillus neutriphilus</name>
    <dbReference type="NCBI Taxonomy" id="531815"/>
    <lineage>
        <taxon>Bacteria</taxon>
        <taxon>Bacillati</taxon>
        <taxon>Bacillota</taxon>
        <taxon>Bacilli</taxon>
        <taxon>Bacillales</taxon>
        <taxon>Bacillaceae</taxon>
        <taxon>Oceanobacillus</taxon>
    </lineage>
</organism>
<dbReference type="Proteomes" id="UP000641206">
    <property type="component" value="Unassembled WGS sequence"/>
</dbReference>
<evidence type="ECO:0000256" key="3">
    <source>
        <dbReference type="ARBA" id="ARBA00023125"/>
    </source>
</evidence>
<dbReference type="PRINTS" id="PR00036">
    <property type="entry name" value="HTHLACI"/>
</dbReference>
<sequence length="324" mass="35833">MATIRDVSKYSGVSVATVSRVLNNSSKVKSTTKKKVLQAIKELNYKPNAVAKTLFKKQSYSIGLIIPDISNPFFPEVARAVEDTARHYGYRVILCNSDGNREKEKDYIEALSQNHVDGLLVTSISENSDNFKGLHMPVVALDRSKGKEIPCVYVDNYEGGKLAARTLFENGGKVFAEISGPYNLITAKERSRGFHDFLKKKEKTALTYEGEFDFKHSIVVAGKLLDENPEVDSVFVGNDQIGIALIKEAMLRGLRIPNDLQIIGFDGIEIGGLITPSLSTIQQPIYDLGKEATKLLLDLANKKHVEQTSICMPINYVKRSTTTG</sequence>
<accession>A0ABQ2NPX7</accession>
<dbReference type="Pfam" id="PF00356">
    <property type="entry name" value="LacI"/>
    <property type="match status" value="1"/>
</dbReference>
<dbReference type="SMART" id="SM00354">
    <property type="entry name" value="HTH_LACI"/>
    <property type="match status" value="1"/>
</dbReference>
<name>A0ABQ2NPX7_9BACI</name>
<dbReference type="RefSeq" id="WP_188732874.1">
    <property type="nucleotide sequence ID" value="NZ_BMLW01000001.1"/>
</dbReference>
<dbReference type="CDD" id="cd01392">
    <property type="entry name" value="HTH_LacI"/>
    <property type="match status" value="1"/>
</dbReference>
<proteinExistence type="predicted"/>
<dbReference type="Gene3D" id="1.10.260.40">
    <property type="entry name" value="lambda repressor-like DNA-binding domains"/>
    <property type="match status" value="1"/>
</dbReference>
<dbReference type="Gene3D" id="3.40.50.2300">
    <property type="match status" value="2"/>
</dbReference>
<keyword evidence="1" id="KW-0678">Repressor</keyword>
<keyword evidence="7" id="KW-1185">Reference proteome</keyword>
<evidence type="ECO:0000259" key="5">
    <source>
        <dbReference type="PROSITE" id="PS50932"/>
    </source>
</evidence>
<dbReference type="SUPFAM" id="SSF53822">
    <property type="entry name" value="Periplasmic binding protein-like I"/>
    <property type="match status" value="1"/>
</dbReference>
<dbReference type="PANTHER" id="PTHR30146:SF95">
    <property type="entry name" value="RIBOSE OPERON REPRESSOR"/>
    <property type="match status" value="1"/>
</dbReference>
<dbReference type="InterPro" id="IPR010982">
    <property type="entry name" value="Lambda_DNA-bd_dom_sf"/>
</dbReference>
<protein>
    <submittedName>
        <fullName evidence="6">LacI family transcriptional regulator</fullName>
    </submittedName>
</protein>
<dbReference type="SUPFAM" id="SSF47413">
    <property type="entry name" value="lambda repressor-like DNA-binding domains"/>
    <property type="match status" value="1"/>
</dbReference>
<keyword evidence="3" id="KW-0238">DNA-binding</keyword>
<dbReference type="EMBL" id="BMLW01000001">
    <property type="protein sequence ID" value="GGP07709.1"/>
    <property type="molecule type" value="Genomic_DNA"/>
</dbReference>
<dbReference type="PANTHER" id="PTHR30146">
    <property type="entry name" value="LACI-RELATED TRANSCRIPTIONAL REPRESSOR"/>
    <property type="match status" value="1"/>
</dbReference>
<evidence type="ECO:0000313" key="7">
    <source>
        <dbReference type="Proteomes" id="UP000641206"/>
    </source>
</evidence>
<gene>
    <name evidence="6" type="primary">rbsR</name>
    <name evidence="6" type="ORF">GCM10011346_04770</name>
</gene>
<evidence type="ECO:0000256" key="4">
    <source>
        <dbReference type="ARBA" id="ARBA00023163"/>
    </source>
</evidence>
<reference evidence="7" key="1">
    <citation type="journal article" date="2019" name="Int. J. Syst. Evol. Microbiol.">
        <title>The Global Catalogue of Microorganisms (GCM) 10K type strain sequencing project: providing services to taxonomists for standard genome sequencing and annotation.</title>
        <authorList>
            <consortium name="The Broad Institute Genomics Platform"/>
            <consortium name="The Broad Institute Genome Sequencing Center for Infectious Disease"/>
            <person name="Wu L."/>
            <person name="Ma J."/>
        </authorList>
    </citation>
    <scope>NUCLEOTIDE SEQUENCE [LARGE SCALE GENOMIC DNA]</scope>
    <source>
        <strain evidence="7">CGMCC 1.7693</strain>
    </source>
</reference>
<evidence type="ECO:0000313" key="6">
    <source>
        <dbReference type="EMBL" id="GGP07709.1"/>
    </source>
</evidence>
<dbReference type="InterPro" id="IPR000843">
    <property type="entry name" value="HTH_LacI"/>
</dbReference>